<dbReference type="InterPro" id="IPR013783">
    <property type="entry name" value="Ig-like_fold"/>
</dbReference>
<keyword evidence="7" id="KW-1185">Reference proteome</keyword>
<dbReference type="PANTHER" id="PTHR11860:SF118">
    <property type="entry name" value="CMRF35-LIKE MOLECULE 3-RELATED"/>
    <property type="match status" value="1"/>
</dbReference>
<dbReference type="PROSITE" id="PS50835">
    <property type="entry name" value="IG_LIKE"/>
    <property type="match status" value="3"/>
</dbReference>
<evidence type="ECO:0000313" key="7">
    <source>
        <dbReference type="Proteomes" id="UP001479290"/>
    </source>
</evidence>
<gene>
    <name evidence="6" type="ORF">ABG768_001257</name>
</gene>
<dbReference type="SMART" id="SM00409">
    <property type="entry name" value="IG"/>
    <property type="match status" value="3"/>
</dbReference>
<feature type="chain" id="PRO_5043777601" description="Ig-like domain-containing protein" evidence="4">
    <location>
        <begin position="20"/>
        <end position="430"/>
    </location>
</feature>
<dbReference type="Pfam" id="PF07686">
    <property type="entry name" value="V-set"/>
    <property type="match status" value="1"/>
</dbReference>
<dbReference type="AlphaFoldDB" id="A0AAW2B8E6"/>
<evidence type="ECO:0000256" key="4">
    <source>
        <dbReference type="SAM" id="SignalP"/>
    </source>
</evidence>
<comment type="subcellular location">
    <subcellularLocation>
        <location evidence="1">Membrane</location>
    </subcellularLocation>
</comment>
<comment type="caution">
    <text evidence="6">The sequence shown here is derived from an EMBL/GenBank/DDBJ whole genome shotgun (WGS) entry which is preliminary data.</text>
</comment>
<accession>A0AAW2B8E6</accession>
<sequence length="430" mass="49140">MKILLIFFTFYLISGAVRCFSVTGYSGGSLLVDSQKFWHSDSAKYMAKIPEWRTIINDIKHDNWINEGRFTLFRNSDGNLMIFIRELNQHDAGRYAIEVVDNWRIYMTLKVKEDSCCKVSKRVMVNIGETATFSCEYSQNHINDPKIIFKEGKDSIETIYSTWKKEERFSVSDDKHKNLFNVRITAVTPDDGGVYLCGVWIRGQSYSYSIINTVHLHIITKVGVSRVSGYSGGRMMIKCEHPQYKTNPKYICKESDGCSERKNPGVQDEWMENGDVSLYDDTRAGVLMVFFRELKAADAGTYRCGVNVSHYTESFTELQLNVTDDAKYPKTETESAHLGEEVNISCQIPEEHKVHFCKEDDNHICQNISTSTVTEMNGSSERNEERVFTVSISNVSVRDAGVYWCGAETRDTHLTFISLNTKIQLNLISE</sequence>
<dbReference type="PANTHER" id="PTHR11860">
    <property type="entry name" value="POLYMERIC-IMMUNOGLOBULIN RECEPTOR"/>
    <property type="match status" value="1"/>
</dbReference>
<reference evidence="6 7" key="1">
    <citation type="submission" date="2024-05" db="EMBL/GenBank/DDBJ databases">
        <title>A high-quality chromosomal-level genome assembly of Topmouth culter (Culter alburnus).</title>
        <authorList>
            <person name="Zhao H."/>
        </authorList>
    </citation>
    <scope>NUCLEOTIDE SEQUENCE [LARGE SCALE GENOMIC DNA]</scope>
    <source>
        <strain evidence="6">CATC2023</strain>
        <tissue evidence="6">Muscle</tissue>
    </source>
</reference>
<dbReference type="SUPFAM" id="SSF48726">
    <property type="entry name" value="Immunoglobulin"/>
    <property type="match status" value="3"/>
</dbReference>
<evidence type="ECO:0000259" key="5">
    <source>
        <dbReference type="PROSITE" id="PS50835"/>
    </source>
</evidence>
<protein>
    <recommendedName>
        <fullName evidence="5">Ig-like domain-containing protein</fullName>
    </recommendedName>
</protein>
<evidence type="ECO:0000256" key="2">
    <source>
        <dbReference type="ARBA" id="ARBA00022692"/>
    </source>
</evidence>
<dbReference type="GO" id="GO:0005886">
    <property type="term" value="C:plasma membrane"/>
    <property type="evidence" value="ECO:0007669"/>
    <property type="project" value="TreeGrafter"/>
</dbReference>
<dbReference type="SMART" id="SM00406">
    <property type="entry name" value="IGv"/>
    <property type="match status" value="1"/>
</dbReference>
<dbReference type="Gene3D" id="2.60.40.10">
    <property type="entry name" value="Immunoglobulins"/>
    <property type="match status" value="4"/>
</dbReference>
<dbReference type="InterPro" id="IPR036179">
    <property type="entry name" value="Ig-like_dom_sf"/>
</dbReference>
<organism evidence="6 7">
    <name type="scientific">Culter alburnus</name>
    <name type="common">Topmouth culter</name>
    <dbReference type="NCBI Taxonomy" id="194366"/>
    <lineage>
        <taxon>Eukaryota</taxon>
        <taxon>Metazoa</taxon>
        <taxon>Chordata</taxon>
        <taxon>Craniata</taxon>
        <taxon>Vertebrata</taxon>
        <taxon>Euteleostomi</taxon>
        <taxon>Actinopterygii</taxon>
        <taxon>Neopterygii</taxon>
        <taxon>Teleostei</taxon>
        <taxon>Ostariophysi</taxon>
        <taxon>Cypriniformes</taxon>
        <taxon>Xenocyprididae</taxon>
        <taxon>Xenocypridinae</taxon>
        <taxon>Culter</taxon>
    </lineage>
</organism>
<evidence type="ECO:0000256" key="3">
    <source>
        <dbReference type="ARBA" id="ARBA00023136"/>
    </source>
</evidence>
<feature type="domain" description="Ig-like" evidence="5">
    <location>
        <begin position="252"/>
        <end position="323"/>
    </location>
</feature>
<keyword evidence="4" id="KW-0732">Signal</keyword>
<dbReference type="InterPro" id="IPR050671">
    <property type="entry name" value="CD300_family_receptors"/>
</dbReference>
<dbReference type="Proteomes" id="UP001479290">
    <property type="component" value="Unassembled WGS sequence"/>
</dbReference>
<name>A0AAW2B8E6_CULAL</name>
<dbReference type="GO" id="GO:0004888">
    <property type="term" value="F:transmembrane signaling receptor activity"/>
    <property type="evidence" value="ECO:0007669"/>
    <property type="project" value="TreeGrafter"/>
</dbReference>
<feature type="domain" description="Ig-like" evidence="5">
    <location>
        <begin position="128"/>
        <end position="199"/>
    </location>
</feature>
<keyword evidence="3" id="KW-0472">Membrane</keyword>
<dbReference type="InterPro" id="IPR003599">
    <property type="entry name" value="Ig_sub"/>
</dbReference>
<evidence type="ECO:0000256" key="1">
    <source>
        <dbReference type="ARBA" id="ARBA00004370"/>
    </source>
</evidence>
<proteinExistence type="predicted"/>
<feature type="domain" description="Ig-like" evidence="5">
    <location>
        <begin position="329"/>
        <end position="415"/>
    </location>
</feature>
<dbReference type="EMBL" id="JAWDJR010000001">
    <property type="protein sequence ID" value="KAK9981733.1"/>
    <property type="molecule type" value="Genomic_DNA"/>
</dbReference>
<keyword evidence="2" id="KW-0812">Transmembrane</keyword>
<dbReference type="InterPro" id="IPR013106">
    <property type="entry name" value="Ig_V-set"/>
</dbReference>
<dbReference type="CDD" id="cd05716">
    <property type="entry name" value="IgV_pIgR_like"/>
    <property type="match status" value="1"/>
</dbReference>
<evidence type="ECO:0000313" key="6">
    <source>
        <dbReference type="EMBL" id="KAK9981733.1"/>
    </source>
</evidence>
<dbReference type="InterPro" id="IPR007110">
    <property type="entry name" value="Ig-like_dom"/>
</dbReference>
<feature type="signal peptide" evidence="4">
    <location>
        <begin position="1"/>
        <end position="19"/>
    </location>
</feature>